<dbReference type="EMBL" id="CP007128">
    <property type="protein sequence ID" value="AHG90604.1"/>
    <property type="molecule type" value="Genomic_DNA"/>
</dbReference>
<dbReference type="Proteomes" id="UP000019151">
    <property type="component" value="Chromosome"/>
</dbReference>
<dbReference type="STRING" id="861299.J421_3067"/>
<dbReference type="AlphaFoldDB" id="W0RHK6"/>
<dbReference type="Pfam" id="PF14559">
    <property type="entry name" value="TPR_19"/>
    <property type="match status" value="1"/>
</dbReference>
<evidence type="ECO:0000313" key="4">
    <source>
        <dbReference type="Proteomes" id="UP000019151"/>
    </source>
</evidence>
<dbReference type="InterPro" id="IPR051012">
    <property type="entry name" value="CellSynth/LPSAsmb/PSIAsmb"/>
</dbReference>
<name>W0RHK6_9BACT</name>
<dbReference type="InParanoid" id="W0RHK6"/>
<evidence type="ECO:0000256" key="2">
    <source>
        <dbReference type="ARBA" id="ARBA00022803"/>
    </source>
</evidence>
<accession>W0RHK6</accession>
<dbReference type="eggNOG" id="COG0457">
    <property type="taxonomic scope" value="Bacteria"/>
</dbReference>
<sequence>MFNALEVNPLKARYCQALSALAAGLVASAPVAPVAAQTTRTADPNAPRLVVTVFRSADKNAGVQAADAIRTRISQDVSVKQLWVLPKQDITSNLEASGFPTNEALNMNDARQLAQLLRGDVFLVGNVVRDSAGYRVDAQYVLTRDQSLVQPLGSFRVGKPDQAAGAVSKAFQDAQKAFIAERNCVNKARDGKYAEAIAEARKGIAAYPNSTLNRICLANIMVTQKASPDSILAVVNEVLRIDPRSKPALTVAYQSLKDAGKNAEATDMLLRLVGADPANSRLVEQVINEFAASGQAAKAIPFVDQLVRDNPGDPNYLSLQMRVHLAAKDYKGGIAAGEELLKADTAQATADVFTRLAAAAAVDSQPQKASQLMAQAVAKFPTNIELLTNYADILRTAGQNQQALDVLNKVAQSNPQAKGINISRARIFSEMNQPDSALAALKSALTAGDSASTVALYAVSVGQNVFKAAQASKAIADFQRAVPFFEFANTTSATPEGQFLLGATQFSIGATLLQDINKLARGSAAEKRQGCDMSKTAQAAFTQAQINLPAGGKFNPTATQQMLAQLAQYSPYADQFAKALCK</sequence>
<reference evidence="3 4" key="1">
    <citation type="journal article" date="2014" name="Genome Announc.">
        <title>Genome Sequence and Methylome of Soil Bacterium Gemmatirosa kalamazoonensis KBS708T, a Member of the Rarely Cultivated Gemmatimonadetes Phylum.</title>
        <authorList>
            <person name="Debruyn J.M."/>
            <person name="Radosevich M."/>
            <person name="Wommack K.E."/>
            <person name="Polson S.W."/>
            <person name="Hauser L.J."/>
            <person name="Fawaz M.N."/>
            <person name="Korlach J."/>
            <person name="Tsai Y.C."/>
        </authorList>
    </citation>
    <scope>NUCLEOTIDE SEQUENCE [LARGE SCALE GENOMIC DNA]</scope>
    <source>
        <strain evidence="3 4">KBS708</strain>
    </source>
</reference>
<dbReference type="HOGENOM" id="CLU_446023_0_0_0"/>
<organism evidence="3 4">
    <name type="scientific">Gemmatirosa kalamazoonensis</name>
    <dbReference type="NCBI Taxonomy" id="861299"/>
    <lineage>
        <taxon>Bacteria</taxon>
        <taxon>Pseudomonadati</taxon>
        <taxon>Gemmatimonadota</taxon>
        <taxon>Gemmatimonadia</taxon>
        <taxon>Gemmatimonadales</taxon>
        <taxon>Gemmatimonadaceae</taxon>
        <taxon>Gemmatirosa</taxon>
    </lineage>
</organism>
<evidence type="ECO:0000256" key="1">
    <source>
        <dbReference type="ARBA" id="ARBA00022737"/>
    </source>
</evidence>
<dbReference type="KEGG" id="gba:J421_3067"/>
<keyword evidence="1" id="KW-0677">Repeat</keyword>
<dbReference type="SUPFAM" id="SSF48452">
    <property type="entry name" value="TPR-like"/>
    <property type="match status" value="1"/>
</dbReference>
<evidence type="ECO:0000313" key="3">
    <source>
        <dbReference type="EMBL" id="AHG90604.1"/>
    </source>
</evidence>
<dbReference type="PANTHER" id="PTHR45586">
    <property type="entry name" value="TPR REPEAT-CONTAINING PROTEIN PA4667"/>
    <property type="match status" value="1"/>
</dbReference>
<keyword evidence="4" id="KW-1185">Reference proteome</keyword>
<proteinExistence type="predicted"/>
<evidence type="ECO:0008006" key="5">
    <source>
        <dbReference type="Google" id="ProtNLM"/>
    </source>
</evidence>
<protein>
    <recommendedName>
        <fullName evidence="5">Tetratricopeptide repeat-containing protein</fullName>
    </recommendedName>
</protein>
<dbReference type="InterPro" id="IPR011990">
    <property type="entry name" value="TPR-like_helical_dom_sf"/>
</dbReference>
<keyword evidence="2" id="KW-0802">TPR repeat</keyword>
<dbReference type="PANTHER" id="PTHR45586:SF1">
    <property type="entry name" value="LIPOPOLYSACCHARIDE ASSEMBLY PROTEIN B"/>
    <property type="match status" value="1"/>
</dbReference>
<gene>
    <name evidence="3" type="ORF">J421_3067</name>
</gene>
<dbReference type="Gene3D" id="1.25.40.10">
    <property type="entry name" value="Tetratricopeptide repeat domain"/>
    <property type="match status" value="3"/>
</dbReference>